<feature type="compositionally biased region" description="Polar residues" evidence="1">
    <location>
        <begin position="26"/>
        <end position="36"/>
    </location>
</feature>
<dbReference type="InterPro" id="IPR038610">
    <property type="entry name" value="FliK-like_C_sf"/>
</dbReference>
<keyword evidence="3" id="KW-0282">Flagellum</keyword>
<evidence type="ECO:0000259" key="2">
    <source>
        <dbReference type="Pfam" id="PF02120"/>
    </source>
</evidence>
<dbReference type="Gene3D" id="3.30.750.140">
    <property type="match status" value="1"/>
</dbReference>
<comment type="caution">
    <text evidence="3">The sequence shown here is derived from an EMBL/GenBank/DDBJ whole genome shotgun (WGS) entry which is preliminary data.</text>
</comment>
<evidence type="ECO:0000313" key="4">
    <source>
        <dbReference type="Proteomes" id="UP000256845"/>
    </source>
</evidence>
<feature type="compositionally biased region" description="Low complexity" evidence="1">
    <location>
        <begin position="14"/>
        <end position="25"/>
    </location>
</feature>
<gene>
    <name evidence="3" type="ORF">DFP90_102450</name>
</gene>
<feature type="region of interest" description="Disordered" evidence="1">
    <location>
        <begin position="50"/>
        <end position="157"/>
    </location>
</feature>
<dbReference type="CDD" id="cd17470">
    <property type="entry name" value="T3SS_Flik_C"/>
    <property type="match status" value="1"/>
</dbReference>
<dbReference type="InterPro" id="IPR021136">
    <property type="entry name" value="Flagellar_hook_control-like_C"/>
</dbReference>
<dbReference type="EMBL" id="QRDW01000002">
    <property type="protein sequence ID" value="RED52429.1"/>
    <property type="molecule type" value="Genomic_DNA"/>
</dbReference>
<feature type="compositionally biased region" description="Low complexity" evidence="1">
    <location>
        <begin position="128"/>
        <end position="157"/>
    </location>
</feature>
<feature type="compositionally biased region" description="Basic and acidic residues" evidence="1">
    <location>
        <begin position="97"/>
        <end position="112"/>
    </location>
</feature>
<dbReference type="Pfam" id="PF02120">
    <property type="entry name" value="Flg_hook"/>
    <property type="match status" value="1"/>
</dbReference>
<organism evidence="3 4">
    <name type="scientific">Aestuariispira insulae</name>
    <dbReference type="NCBI Taxonomy" id="1461337"/>
    <lineage>
        <taxon>Bacteria</taxon>
        <taxon>Pseudomonadati</taxon>
        <taxon>Pseudomonadota</taxon>
        <taxon>Alphaproteobacteria</taxon>
        <taxon>Rhodospirillales</taxon>
        <taxon>Kiloniellaceae</taxon>
        <taxon>Aestuariispira</taxon>
    </lineage>
</organism>
<feature type="region of interest" description="Disordered" evidence="1">
    <location>
        <begin position="1"/>
        <end position="36"/>
    </location>
</feature>
<reference evidence="3 4" key="1">
    <citation type="submission" date="2018-07" db="EMBL/GenBank/DDBJ databases">
        <title>Genomic Encyclopedia of Type Strains, Phase III (KMG-III): the genomes of soil and plant-associated and newly described type strains.</title>
        <authorList>
            <person name="Whitman W."/>
        </authorList>
    </citation>
    <scope>NUCLEOTIDE SEQUENCE [LARGE SCALE GENOMIC DNA]</scope>
    <source>
        <strain evidence="3 4">CECT 8488</strain>
    </source>
</reference>
<accession>A0A3D9HSJ5</accession>
<name>A0A3D9HSJ5_9PROT</name>
<keyword evidence="3" id="KW-0969">Cilium</keyword>
<feature type="compositionally biased region" description="Polar residues" evidence="1">
    <location>
        <begin position="343"/>
        <end position="355"/>
    </location>
</feature>
<dbReference type="AlphaFoldDB" id="A0A3D9HSJ5"/>
<protein>
    <submittedName>
        <fullName evidence="3">Flagellar hook-length control protein FliK</fullName>
    </submittedName>
</protein>
<sequence>MSAQIESLVDSYVNAANQNKNKNGNPSKSDTASSFSNLLKERLSGTVAFSRIENQLAMPTAAANPEDQGYRERPTVERPKSDEDRRAPEAATATAGYEERPEHAVTPREHAPKANTAAERQPHDQPADKQPAAKAATPDQQAAAGTNAKTANVAAKPANAAAQPQQVLAGNATGAPVAEAARKPVETDMTSLNTDAKKTTGNIKATVTSQAAQVTSQPTNNLAAGSNMRAEIAQQAKTTTTGAGDMTGDMTGDMAKGTPFEQVDGNNVAAKVAKAKAGTAEISAAKKPAFESSPQTGPQPPALNFNNAAAAAVAQTSAGAAGSTANMPGNSGQVLTVDAATGGTSVMGQNGSVQRGTHAASARSHGPNVPAKVIADQVAVNIQRAAGSGQDQITLQLRPSELGRVEVKMEMGQDGRMTAIITADKPETLDLLRNDARTLVQSLNDAGLQTDANSLSFNLKSQNGDAQQETASKSNGGNQGDNEFSLDGDMPAQEEESVLALGEDAVADENGRMNIRV</sequence>
<feature type="compositionally biased region" description="Polar residues" evidence="1">
    <location>
        <begin position="461"/>
        <end position="482"/>
    </location>
</feature>
<keyword evidence="4" id="KW-1185">Reference proteome</keyword>
<dbReference type="Proteomes" id="UP000256845">
    <property type="component" value="Unassembled WGS sequence"/>
</dbReference>
<dbReference type="OrthoDB" id="7203912at2"/>
<feature type="region of interest" description="Disordered" evidence="1">
    <location>
        <begin position="343"/>
        <end position="368"/>
    </location>
</feature>
<evidence type="ECO:0000313" key="3">
    <source>
        <dbReference type="EMBL" id="RED52429.1"/>
    </source>
</evidence>
<dbReference type="RefSeq" id="WP_115935964.1">
    <property type="nucleotide sequence ID" value="NZ_QRDW01000002.1"/>
</dbReference>
<feature type="domain" description="Flagellar hook-length control protein-like C-terminal" evidence="2">
    <location>
        <begin position="382"/>
        <end position="462"/>
    </location>
</feature>
<proteinExistence type="predicted"/>
<feature type="region of interest" description="Disordered" evidence="1">
    <location>
        <begin position="461"/>
        <end position="496"/>
    </location>
</feature>
<keyword evidence="3" id="KW-0966">Cell projection</keyword>
<feature type="compositionally biased region" description="Basic and acidic residues" evidence="1">
    <location>
        <begin position="68"/>
        <end position="88"/>
    </location>
</feature>
<evidence type="ECO:0000256" key="1">
    <source>
        <dbReference type="SAM" id="MobiDB-lite"/>
    </source>
</evidence>